<evidence type="ECO:0000313" key="2">
    <source>
        <dbReference type="Proteomes" id="UP000199306"/>
    </source>
</evidence>
<dbReference type="AlphaFoldDB" id="A0A1I5SGR5"/>
<accession>A0A1I5SGR5</accession>
<dbReference type="SUPFAM" id="SSF49299">
    <property type="entry name" value="PKD domain"/>
    <property type="match status" value="1"/>
</dbReference>
<dbReference type="InterPro" id="IPR026341">
    <property type="entry name" value="T9SS_type_B"/>
</dbReference>
<dbReference type="STRING" id="1079859.SAMN04515674_1056"/>
<proteinExistence type="predicted"/>
<dbReference type="EMBL" id="FOXH01000005">
    <property type="protein sequence ID" value="SFP69536.1"/>
    <property type="molecule type" value="Genomic_DNA"/>
</dbReference>
<organism evidence="1 2">
    <name type="scientific">Pseudarcicella hirudinis</name>
    <dbReference type="NCBI Taxonomy" id="1079859"/>
    <lineage>
        <taxon>Bacteria</taxon>
        <taxon>Pseudomonadati</taxon>
        <taxon>Bacteroidota</taxon>
        <taxon>Cytophagia</taxon>
        <taxon>Cytophagales</taxon>
        <taxon>Flectobacillaceae</taxon>
        <taxon>Pseudarcicella</taxon>
    </lineage>
</organism>
<protein>
    <submittedName>
        <fullName evidence="1">Gliding motility-associated C-terminal domain-containing protein</fullName>
    </submittedName>
</protein>
<evidence type="ECO:0000313" key="1">
    <source>
        <dbReference type="EMBL" id="SFP69536.1"/>
    </source>
</evidence>
<dbReference type="Pfam" id="PF13585">
    <property type="entry name" value="CHU_C"/>
    <property type="match status" value="1"/>
</dbReference>
<reference evidence="1 2" key="1">
    <citation type="submission" date="2016-10" db="EMBL/GenBank/DDBJ databases">
        <authorList>
            <person name="de Groot N.N."/>
        </authorList>
    </citation>
    <scope>NUCLEOTIDE SEQUENCE [LARGE SCALE GENOMIC DNA]</scope>
    <source>
        <strain evidence="2">E92,LMG 26720,CCM 7988</strain>
    </source>
</reference>
<dbReference type="OrthoDB" id="1490014at2"/>
<dbReference type="NCBIfam" id="TIGR04131">
    <property type="entry name" value="Bac_Flav_CTERM"/>
    <property type="match status" value="1"/>
</dbReference>
<name>A0A1I5SGR5_9BACT</name>
<dbReference type="RefSeq" id="WP_092016236.1">
    <property type="nucleotide sequence ID" value="NZ_FOXH01000005.1"/>
</dbReference>
<dbReference type="Proteomes" id="UP000199306">
    <property type="component" value="Unassembled WGS sequence"/>
</dbReference>
<keyword evidence="2" id="KW-1185">Reference proteome</keyword>
<dbReference type="InterPro" id="IPR035986">
    <property type="entry name" value="PKD_dom_sf"/>
</dbReference>
<gene>
    <name evidence="1" type="ORF">SAMN04515674_1056</name>
</gene>
<sequence length="802" mass="89660">MHVRCIIAILWLGLLGLIAPIRADHIVGGHIEIQTVNNKAGNIKVVLKLYFDALNAQNSTPNEFEKVVIFRKRDNAFVRGLLCYKTKQVPFEYSNEYCSTLNRLKVLEITYEASFEEDPSAFSDAMGYYATHDRCCRNDNITNIKNSRLAGILYRTDFPAMMRNGKPFINSSPSFNVLSGEYICLKDPFKFNFNGVDIDGDSLSYQFMTPMQGASNANYTDMTSQGVFTPVSWQSGYNENNAIPGNPPLTIDPVRGTLSVKANQIGLYVYAVVISEYRKIRGKFELIGKATRDFQLRVIDCPPPSSIPNPDVIALGYGTSPIICFGEKVIFQATQNPNWLYQWEFNGDNIPKANSDTLTAFKPGVYNLTAYLKNECSKARTSREITLKVESIKIKFTPQLTSFCEGEVRQLKAPDITQPVIKYQWFKDQSIFAGNVNSITIRESGKYFVAITTNLSTNVCPSVTDTLNFVKNPKPEPTITPDKSDNKICQGESILLSGIPEDKMKYQWFKNNLSLSGEISDKLKANEAAEYVLAVTDSNSCTQSSAPYKIELVSNIPVSLDPVNLFCGNPNTTTQLVGSPSGSSGIYSGTGVTNQQLGIFDGRNLPFGTYDVSYEYKGAYACQSGKVTQKIRIIKPPDYQFPNSTITVWKEIETLVKGPNNSNWIYSWSPANLFSDPTLGSPKIKLNANTKLWLKITDQEGCDTKIPLDVLVNERIFIPNIITPNDDHENDDWQIFGIGNNSEVNITIFDRWGEIVFFSDGSYNSPFDGTYQGKKLPNGIYAYRINIPARKEQYEGTLTIAR</sequence>